<evidence type="ECO:0000256" key="1">
    <source>
        <dbReference type="SAM" id="MobiDB-lite"/>
    </source>
</evidence>
<organism evidence="2 3">
    <name type="scientific">Streptomyces alboflavus</name>
    <dbReference type="NCBI Taxonomy" id="67267"/>
    <lineage>
        <taxon>Bacteria</taxon>
        <taxon>Bacillati</taxon>
        <taxon>Actinomycetota</taxon>
        <taxon>Actinomycetes</taxon>
        <taxon>Kitasatosporales</taxon>
        <taxon>Streptomycetaceae</taxon>
        <taxon>Streptomyces</taxon>
    </lineage>
</organism>
<dbReference type="RefSeq" id="WP_237307995.1">
    <property type="nucleotide sequence ID" value="NZ_CP023976.1"/>
</dbReference>
<dbReference type="KEGG" id="salf:SMD44_p10089"/>
<proteinExistence type="predicted"/>
<accession>A0A291W3I9</accession>
<name>A0A291W3I9_9ACTN</name>
<dbReference type="EMBL" id="CP023976">
    <property type="protein sequence ID" value="ATM24588.1"/>
    <property type="molecule type" value="Genomic_DNA"/>
</dbReference>
<protein>
    <submittedName>
        <fullName evidence="2">Uncharacterized protein</fullName>
    </submittedName>
</protein>
<dbReference type="AlphaFoldDB" id="A0A291W3I9"/>
<keyword evidence="2" id="KW-0614">Plasmid</keyword>
<feature type="compositionally biased region" description="Gly residues" evidence="1">
    <location>
        <begin position="176"/>
        <end position="185"/>
    </location>
</feature>
<keyword evidence="3" id="KW-1185">Reference proteome</keyword>
<feature type="compositionally biased region" description="Polar residues" evidence="1">
    <location>
        <begin position="193"/>
        <end position="204"/>
    </location>
</feature>
<reference evidence="2 3" key="1">
    <citation type="submission" date="2017-10" db="EMBL/GenBank/DDBJ databases">
        <title>Streptomyces alboflavus Genome sequencing and assembly.</title>
        <authorList>
            <person name="Wang Y."/>
            <person name="Du B."/>
            <person name="Ding Y."/>
            <person name="Liu H."/>
            <person name="Hou Q."/>
            <person name="Liu K."/>
            <person name="Wang C."/>
            <person name="Yao L."/>
        </authorList>
    </citation>
    <scope>NUCLEOTIDE SEQUENCE [LARGE SCALE GENOMIC DNA]</scope>
    <source>
        <strain evidence="2 3">MDJK44</strain>
        <plasmid evidence="3">Plasmid pmdjk44.1</plasmid>
    </source>
</reference>
<evidence type="ECO:0000313" key="2">
    <source>
        <dbReference type="EMBL" id="ATM24588.1"/>
    </source>
</evidence>
<sequence length="204" mass="21882">MHRDACGRQRRNRIAEQRTQFVGVAQEDVGDLAAGEPAQGRPGAGAALEGGADLGAGRRRVLARGQRGRGVPELDRVAHHGRVVGVVDLQHDRNSPRARRCPVAAEVFPLRFLFLGVACCAVVHQVLDQRDGQAEIVRVVGLLQVHPQRQRGAPFPRGGDIPRPPVQVRHVVHGRVGPGPGGPRGRGAERTRVSATASTNARRV</sequence>
<dbReference type="Proteomes" id="UP000195880">
    <property type="component" value="Plasmid pMDJK44.1"/>
</dbReference>
<evidence type="ECO:0000313" key="3">
    <source>
        <dbReference type="Proteomes" id="UP000195880"/>
    </source>
</evidence>
<gene>
    <name evidence="2" type="ORF">SMD44_p10089</name>
</gene>
<feature type="region of interest" description="Disordered" evidence="1">
    <location>
        <begin position="174"/>
        <end position="204"/>
    </location>
</feature>
<geneLocation type="plasmid" evidence="3">
    <name>pmdjk44.1</name>
</geneLocation>